<keyword evidence="1" id="KW-0472">Membrane</keyword>
<protein>
    <submittedName>
        <fullName evidence="2">Uncharacterized protein</fullName>
    </submittedName>
</protein>
<dbReference type="EMBL" id="LR589136">
    <property type="protein sequence ID" value="VTP02554.1"/>
    <property type="molecule type" value="Genomic_DNA"/>
</dbReference>
<reference evidence="2" key="1">
    <citation type="submission" date="2019-05" db="EMBL/GenBank/DDBJ databases">
        <authorList>
            <person name="Naeem R."/>
            <person name="Antony C."/>
            <person name="Guan Q."/>
        </authorList>
    </citation>
    <scope>NUCLEOTIDE SEQUENCE</scope>
    <source>
        <strain evidence="2">2</strain>
    </source>
</reference>
<organism evidence="2">
    <name type="scientific">Mycobacterium riyadhense</name>
    <dbReference type="NCBI Taxonomy" id="486698"/>
    <lineage>
        <taxon>Bacteria</taxon>
        <taxon>Bacillati</taxon>
        <taxon>Actinomycetota</taxon>
        <taxon>Actinomycetes</taxon>
        <taxon>Mycobacteriales</taxon>
        <taxon>Mycobacteriaceae</taxon>
        <taxon>Mycobacterium</taxon>
    </lineage>
</organism>
<sequence>MPSKYNKIKIEAARRVYDAVRDNPAGPVLVIAAVGLLAWAASVCWADVRVPRRMLTVLALALLDINQHLHAALPTQSLSPS</sequence>
<feature type="transmembrane region" description="Helical" evidence="1">
    <location>
        <begin position="25"/>
        <end position="46"/>
    </location>
</feature>
<proteinExistence type="predicted"/>
<evidence type="ECO:0000313" key="2">
    <source>
        <dbReference type="EMBL" id="VTP02554.1"/>
    </source>
</evidence>
<dbReference type="AlphaFoldDB" id="A0A653EYE6"/>
<name>A0A653EYE6_9MYCO</name>
<gene>
    <name evidence="2" type="ORF">BIN_B_04575</name>
</gene>
<evidence type="ECO:0000256" key="1">
    <source>
        <dbReference type="SAM" id="Phobius"/>
    </source>
</evidence>
<keyword evidence="1" id="KW-0812">Transmembrane</keyword>
<keyword evidence="1" id="KW-1133">Transmembrane helix</keyword>
<accession>A0A653EYE6</accession>